<dbReference type="Pfam" id="PF14316">
    <property type="entry name" value="DUF4381"/>
    <property type="match status" value="1"/>
</dbReference>
<keyword evidence="1" id="KW-0472">Membrane</keyword>
<dbReference type="InterPro" id="IPR025489">
    <property type="entry name" value="DUF4381"/>
</dbReference>
<name>A0A1C3JWD1_9GAMM</name>
<dbReference type="EMBL" id="FLRA01000037">
    <property type="protein sequence ID" value="SBT19389.1"/>
    <property type="molecule type" value="Genomic_DNA"/>
</dbReference>
<evidence type="ECO:0000313" key="2">
    <source>
        <dbReference type="EMBL" id="SBT19389.1"/>
    </source>
</evidence>
<evidence type="ECO:0008006" key="6">
    <source>
        <dbReference type="Google" id="ProtNLM"/>
    </source>
</evidence>
<accession>A0A1C3JWD1</accession>
<protein>
    <recommendedName>
        <fullName evidence="6">DUF4381 domain-containing protein</fullName>
    </recommendedName>
</protein>
<evidence type="ECO:0000313" key="4">
    <source>
        <dbReference type="Proteomes" id="UP000092840"/>
    </source>
</evidence>
<keyword evidence="4" id="KW-1185">Reference proteome</keyword>
<sequence>MSDAIELPNTAYLLPDAIPNWPPVWWSWIVLAAFLLLIAVIITIAILRHKHRAYRREALQALNEVKQASDKALVEGCISVIKRCLITEGHEPLASCTTKALLPILDKQLKRAKWSFAEFEQIFTEDLYRPDSQLTAQQRSNLVRLTSYWIRKHHA</sequence>
<dbReference type="Proteomes" id="UP000092871">
    <property type="component" value="Unassembled WGS sequence"/>
</dbReference>
<feature type="transmembrane region" description="Helical" evidence="1">
    <location>
        <begin position="25"/>
        <end position="47"/>
    </location>
</feature>
<reference evidence="3 4" key="2">
    <citation type="submission" date="2016-06" db="EMBL/GenBank/DDBJ databases">
        <authorList>
            <person name="Rodrigo-Torres L."/>
            <person name="Arahal D.R."/>
        </authorList>
    </citation>
    <scope>NUCLEOTIDE SEQUENCE [LARGE SCALE GENOMIC DNA]</scope>
    <source>
        <strain evidence="3 4">CECT 5116</strain>
    </source>
</reference>
<dbReference type="RefSeq" id="WP_067038705.1">
    <property type="nucleotide sequence ID" value="NZ_FLRA01000037.1"/>
</dbReference>
<reference evidence="2 5" key="1">
    <citation type="submission" date="2016-06" db="EMBL/GenBank/DDBJ databases">
        <authorList>
            <person name="Kjaerup R.B."/>
            <person name="Dalgaard T.S."/>
            <person name="Juul-Madsen H.R."/>
        </authorList>
    </citation>
    <scope>NUCLEOTIDE SEQUENCE [LARGE SCALE GENOMIC DNA]</scope>
    <source>
        <strain evidence="2 5">CECT 5115</strain>
    </source>
</reference>
<keyword evidence="1" id="KW-0812">Transmembrane</keyword>
<evidence type="ECO:0000313" key="3">
    <source>
        <dbReference type="EMBL" id="SBT22935.1"/>
    </source>
</evidence>
<dbReference type="AlphaFoldDB" id="A0A1C3JWD1"/>
<proteinExistence type="predicted"/>
<evidence type="ECO:0000256" key="1">
    <source>
        <dbReference type="SAM" id="Phobius"/>
    </source>
</evidence>
<dbReference type="OrthoDB" id="6106351at2"/>
<evidence type="ECO:0000313" key="5">
    <source>
        <dbReference type="Proteomes" id="UP000092871"/>
    </source>
</evidence>
<dbReference type="EMBL" id="FLRB01000036">
    <property type="protein sequence ID" value="SBT22935.1"/>
    <property type="molecule type" value="Genomic_DNA"/>
</dbReference>
<organism evidence="2 5">
    <name type="scientific">Marinomonas gallaica</name>
    <dbReference type="NCBI Taxonomy" id="1806667"/>
    <lineage>
        <taxon>Bacteria</taxon>
        <taxon>Pseudomonadati</taxon>
        <taxon>Pseudomonadota</taxon>
        <taxon>Gammaproteobacteria</taxon>
        <taxon>Oceanospirillales</taxon>
        <taxon>Oceanospirillaceae</taxon>
        <taxon>Marinomonas</taxon>
    </lineage>
</organism>
<keyword evidence="1" id="KW-1133">Transmembrane helix</keyword>
<dbReference type="Proteomes" id="UP000092840">
    <property type="component" value="Unassembled WGS sequence"/>
</dbReference>
<gene>
    <name evidence="2" type="ORF">MGA5115_03553</name>
    <name evidence="3" type="ORF">MGA5116_03567</name>
</gene>